<evidence type="ECO:0000256" key="2">
    <source>
        <dbReference type="SAM" id="Phobius"/>
    </source>
</evidence>
<feature type="compositionally biased region" description="Low complexity" evidence="1">
    <location>
        <begin position="373"/>
        <end position="406"/>
    </location>
</feature>
<feature type="compositionally biased region" description="Low complexity" evidence="1">
    <location>
        <begin position="420"/>
        <end position="430"/>
    </location>
</feature>
<keyword evidence="2" id="KW-0812">Transmembrane</keyword>
<organism evidence="3 4">
    <name type="scientific">Actinomadura graeca</name>
    <dbReference type="NCBI Taxonomy" id="2750812"/>
    <lineage>
        <taxon>Bacteria</taxon>
        <taxon>Bacillati</taxon>
        <taxon>Actinomycetota</taxon>
        <taxon>Actinomycetes</taxon>
        <taxon>Streptosporangiales</taxon>
        <taxon>Thermomonosporaceae</taxon>
        <taxon>Actinomadura</taxon>
    </lineage>
</organism>
<reference evidence="3" key="1">
    <citation type="submission" date="2020-07" db="EMBL/GenBank/DDBJ databases">
        <authorList>
            <person name="Tarantini F.S."/>
            <person name="Hong K.W."/>
            <person name="Chan K.G."/>
        </authorList>
    </citation>
    <scope>NUCLEOTIDE SEQUENCE</scope>
    <source>
        <strain evidence="3">32-07</strain>
    </source>
</reference>
<sequence length="531" mass="55442">MAEPDGGSWILVLCGAAGAGVVAVLAVAFWASGRRVRRRALRQGVPPEPKPPVRAGGTSGGDLAAAAIATAVSAEGMWETFSALAMPVWLRAGTFAFIELMTIQCVRRARQSMHAGFGPGGDGVAMWVLTAVSAVLSVSHEVTSAHPNTAVILVRLTAPPVAAWGWERNMRLQRRRRSGRRIHWRVTAERIAVGLGLASGAGSAAGQDEAHRHRTRVVRAGLRLRNLQQTGAWGWRARRARTRLEKAVARATERTPLAHDPRMLRQLMAELGAVYHAAGLAELAISAPWSPDPVPAPAGRAGTGAHTKVCTPRPPARVRAVPAAPLRSPPGADGVTAVRYHRALVLGHGGRSSASTPRPAGEVRRRHHRPRPGATTGSASGASNTGGVTATSPAATAASTAGDAASNGRQNPPAGGNTVAAASSGADNGSDPGGQGRHRQHRRASADTGSPQRRHRPRAGSPAGRTRPRRPIEEWVELAGPVFEAEMARLRRQPTGAEFAGAIAAAGLGEVSASTAKTIRARIRATAELTR</sequence>
<feature type="transmembrane region" description="Helical" evidence="2">
    <location>
        <begin position="6"/>
        <end position="32"/>
    </location>
</feature>
<keyword evidence="4" id="KW-1185">Reference proteome</keyword>
<name>A0ABX8R6C5_9ACTN</name>
<gene>
    <name evidence="3" type="ORF">AGRA3207_007540</name>
</gene>
<accession>A0ABX8R6C5</accession>
<evidence type="ECO:0000313" key="4">
    <source>
        <dbReference type="Proteomes" id="UP001049518"/>
    </source>
</evidence>
<keyword evidence="2" id="KW-1133">Transmembrane helix</keyword>
<dbReference type="EMBL" id="CP059572">
    <property type="protein sequence ID" value="QXJ25969.1"/>
    <property type="molecule type" value="Genomic_DNA"/>
</dbReference>
<proteinExistence type="predicted"/>
<evidence type="ECO:0000256" key="1">
    <source>
        <dbReference type="SAM" id="MobiDB-lite"/>
    </source>
</evidence>
<dbReference type="Proteomes" id="UP001049518">
    <property type="component" value="Chromosome"/>
</dbReference>
<dbReference type="RefSeq" id="WP_231332184.1">
    <property type="nucleotide sequence ID" value="NZ_CP059572.1"/>
</dbReference>
<protein>
    <recommendedName>
        <fullName evidence="5">DUF2637 domain-containing protein</fullName>
    </recommendedName>
</protein>
<keyword evidence="2" id="KW-0472">Membrane</keyword>
<evidence type="ECO:0000313" key="3">
    <source>
        <dbReference type="EMBL" id="QXJ25969.1"/>
    </source>
</evidence>
<evidence type="ECO:0008006" key="5">
    <source>
        <dbReference type="Google" id="ProtNLM"/>
    </source>
</evidence>
<feature type="region of interest" description="Disordered" evidence="1">
    <location>
        <begin position="346"/>
        <end position="472"/>
    </location>
</feature>